<evidence type="ECO:0000256" key="6">
    <source>
        <dbReference type="SAM" id="Phobius"/>
    </source>
</evidence>
<comment type="caution">
    <text evidence="7">The sequence shown here is derived from an EMBL/GenBank/DDBJ whole genome shotgun (WGS) entry which is preliminary data.</text>
</comment>
<dbReference type="InterPro" id="IPR005496">
    <property type="entry name" value="Integral_membrane_TerC"/>
</dbReference>
<reference evidence="7 8" key="1">
    <citation type="journal article" date="2014" name="Int. J. Syst. Evol. Microbiol.">
        <title>Listeria floridensis sp. nov., Listeria aquatica sp. nov., Listeria cornellensis sp. nov., Listeria riparia sp. nov. and Listeria grandensis sp. nov., from agricultural and natural environments.</title>
        <authorList>
            <person name="den Bakker H.C."/>
            <person name="Warchocki S."/>
            <person name="Wright E.M."/>
            <person name="Allred A.F."/>
            <person name="Ahlstrom C."/>
            <person name="Manuel C.S."/>
            <person name="Stasiewicz M.J."/>
            <person name="Burrell A."/>
            <person name="Roof S."/>
            <person name="Strawn L."/>
            <person name="Fortes E.D."/>
            <person name="Nightingale K.K."/>
            <person name="Kephart D."/>
            <person name="Wiedmann M."/>
        </authorList>
    </citation>
    <scope>NUCLEOTIDE SEQUENCE [LARGE SCALE GENOMIC DNA]</scope>
    <source>
        <strain evidence="7 8">FSL S10-1188</strain>
    </source>
</reference>
<keyword evidence="8" id="KW-1185">Reference proteome</keyword>
<organism evidence="7 8">
    <name type="scientific">Listeria aquatica FSL S10-1188</name>
    <dbReference type="NCBI Taxonomy" id="1265818"/>
    <lineage>
        <taxon>Bacteria</taxon>
        <taxon>Bacillati</taxon>
        <taxon>Bacillota</taxon>
        <taxon>Bacilli</taxon>
        <taxon>Bacillales</taxon>
        <taxon>Listeriaceae</taxon>
        <taxon>Listeria</taxon>
    </lineage>
</organism>
<evidence type="ECO:0008006" key="9">
    <source>
        <dbReference type="Google" id="ProtNLM"/>
    </source>
</evidence>
<protein>
    <recommendedName>
        <fullName evidence="9">TerC family membrane protein</fullName>
    </recommendedName>
</protein>
<keyword evidence="5 6" id="KW-0472">Membrane</keyword>
<dbReference type="PANTHER" id="PTHR30238">
    <property type="entry name" value="MEMBRANE BOUND PREDICTED REDOX MODULATOR"/>
    <property type="match status" value="1"/>
</dbReference>
<keyword evidence="4 6" id="KW-1133">Transmembrane helix</keyword>
<sequence>MDTAMLLEYGWVLLVLIGLEGILAADNAVVMAVMVKHLPEKQQKRALFYGLLGAFVFRFTALFLISFFGKRLASAGAWRDLFTLHCH</sequence>
<dbReference type="EMBL" id="AOCG01000006">
    <property type="protein sequence ID" value="EUJ19787.1"/>
    <property type="molecule type" value="Genomic_DNA"/>
</dbReference>
<feature type="transmembrane region" description="Helical" evidence="6">
    <location>
        <begin position="47"/>
        <end position="68"/>
    </location>
</feature>
<evidence type="ECO:0000256" key="3">
    <source>
        <dbReference type="ARBA" id="ARBA00022692"/>
    </source>
</evidence>
<dbReference type="STRING" id="1265818.MAQA_06473"/>
<dbReference type="GO" id="GO:0016020">
    <property type="term" value="C:membrane"/>
    <property type="evidence" value="ECO:0007669"/>
    <property type="project" value="UniProtKB-SubCell"/>
</dbReference>
<accession>W7B1N3</accession>
<keyword evidence="3 6" id="KW-0812">Transmembrane</keyword>
<dbReference type="PATRIC" id="fig|1265818.5.peg.1295"/>
<dbReference type="PANTHER" id="PTHR30238:SF4">
    <property type="entry name" value="SLL1022 PROTEIN"/>
    <property type="match status" value="1"/>
</dbReference>
<dbReference type="Pfam" id="PF03741">
    <property type="entry name" value="TerC"/>
    <property type="match status" value="1"/>
</dbReference>
<proteinExistence type="inferred from homology"/>
<evidence type="ECO:0000313" key="7">
    <source>
        <dbReference type="EMBL" id="EUJ19787.1"/>
    </source>
</evidence>
<dbReference type="AlphaFoldDB" id="W7B1N3"/>
<evidence type="ECO:0000256" key="4">
    <source>
        <dbReference type="ARBA" id="ARBA00022989"/>
    </source>
</evidence>
<gene>
    <name evidence="7" type="ORF">MAQA_06473</name>
</gene>
<dbReference type="Proteomes" id="UP000019246">
    <property type="component" value="Unassembled WGS sequence"/>
</dbReference>
<comment type="similarity">
    <text evidence="2">Belongs to the TerC family.</text>
</comment>
<evidence type="ECO:0000256" key="5">
    <source>
        <dbReference type="ARBA" id="ARBA00023136"/>
    </source>
</evidence>
<feature type="transmembrane region" description="Helical" evidence="6">
    <location>
        <begin position="12"/>
        <end position="35"/>
    </location>
</feature>
<evidence type="ECO:0000256" key="2">
    <source>
        <dbReference type="ARBA" id="ARBA00007511"/>
    </source>
</evidence>
<name>W7B1N3_9LIST</name>
<evidence type="ECO:0000313" key="8">
    <source>
        <dbReference type="Proteomes" id="UP000019246"/>
    </source>
</evidence>
<comment type="subcellular location">
    <subcellularLocation>
        <location evidence="1">Membrane</location>
        <topology evidence="1">Multi-pass membrane protein</topology>
    </subcellularLocation>
</comment>
<evidence type="ECO:0000256" key="1">
    <source>
        <dbReference type="ARBA" id="ARBA00004141"/>
    </source>
</evidence>